<keyword evidence="1" id="KW-0812">Transmembrane</keyword>
<keyword evidence="1" id="KW-0472">Membrane</keyword>
<dbReference type="EMBL" id="JAKIKU010000016">
    <property type="protein sequence ID" value="MCL1047574.1"/>
    <property type="molecule type" value="Genomic_DNA"/>
</dbReference>
<feature type="transmembrane region" description="Helical" evidence="1">
    <location>
        <begin position="92"/>
        <end position="114"/>
    </location>
</feature>
<feature type="transmembrane region" description="Helical" evidence="1">
    <location>
        <begin position="126"/>
        <end position="144"/>
    </location>
</feature>
<proteinExistence type="predicted"/>
<evidence type="ECO:0000313" key="3">
    <source>
        <dbReference type="Proteomes" id="UP001202134"/>
    </source>
</evidence>
<reference evidence="2 3" key="1">
    <citation type="submission" date="2022-01" db="EMBL/GenBank/DDBJ databases">
        <title>Whole genome-based taxonomy of the Shewanellaceae.</title>
        <authorList>
            <person name="Martin-Rodriguez A.J."/>
        </authorList>
    </citation>
    <scope>NUCLEOTIDE SEQUENCE [LARGE SCALE GENOMIC DNA]</scope>
    <source>
        <strain evidence="2 3">DSM 24955</strain>
    </source>
</reference>
<evidence type="ECO:0000256" key="1">
    <source>
        <dbReference type="SAM" id="Phobius"/>
    </source>
</evidence>
<organism evidence="2 3">
    <name type="scientific">Shewanella electrodiphila</name>
    <dbReference type="NCBI Taxonomy" id="934143"/>
    <lineage>
        <taxon>Bacteria</taxon>
        <taxon>Pseudomonadati</taxon>
        <taxon>Pseudomonadota</taxon>
        <taxon>Gammaproteobacteria</taxon>
        <taxon>Alteromonadales</taxon>
        <taxon>Shewanellaceae</taxon>
        <taxon>Shewanella</taxon>
    </lineage>
</organism>
<dbReference type="RefSeq" id="WP_102527162.1">
    <property type="nucleotide sequence ID" value="NZ_JAKIKU010000016.1"/>
</dbReference>
<feature type="transmembrane region" description="Helical" evidence="1">
    <location>
        <begin position="46"/>
        <end position="71"/>
    </location>
</feature>
<name>A0ABT0KVA9_9GAMM</name>
<protein>
    <recommendedName>
        <fullName evidence="4">Transmembrane protein</fullName>
    </recommendedName>
</protein>
<sequence>MSAETTSIATPLHGFNSPQRYFVGYTLAVLVDLTVLNLLAEYWQHISVSSFSISLLVAILLQLLLKLTIAFEHKLADYFKSKPGTAPKVYRALSTWAILFFSKIIMLEAINLAFGDSITFTGPFDGIVAFFVLVFGILIAEFMVSKIYFSLRDKPNDETEGAAAAS</sequence>
<evidence type="ECO:0008006" key="4">
    <source>
        <dbReference type="Google" id="ProtNLM"/>
    </source>
</evidence>
<accession>A0ABT0KVA9</accession>
<evidence type="ECO:0000313" key="2">
    <source>
        <dbReference type="EMBL" id="MCL1047574.1"/>
    </source>
</evidence>
<gene>
    <name evidence="2" type="ORF">L2737_19925</name>
</gene>
<feature type="transmembrane region" description="Helical" evidence="1">
    <location>
        <begin position="21"/>
        <end position="40"/>
    </location>
</feature>
<keyword evidence="1" id="KW-1133">Transmembrane helix</keyword>
<keyword evidence="3" id="KW-1185">Reference proteome</keyword>
<comment type="caution">
    <text evidence="2">The sequence shown here is derived from an EMBL/GenBank/DDBJ whole genome shotgun (WGS) entry which is preliminary data.</text>
</comment>
<dbReference type="Proteomes" id="UP001202134">
    <property type="component" value="Unassembled WGS sequence"/>
</dbReference>